<comment type="caution">
    <text evidence="1">The sequence shown here is derived from an EMBL/GenBank/DDBJ whole genome shotgun (WGS) entry which is preliminary data.</text>
</comment>
<evidence type="ECO:0000313" key="1">
    <source>
        <dbReference type="EMBL" id="TCU37867.1"/>
    </source>
</evidence>
<evidence type="ECO:0000313" key="2">
    <source>
        <dbReference type="Proteomes" id="UP000295507"/>
    </source>
</evidence>
<proteinExistence type="predicted"/>
<dbReference type="AlphaFoldDB" id="A0A4R3RSW3"/>
<reference evidence="1 2" key="1">
    <citation type="submission" date="2019-03" db="EMBL/GenBank/DDBJ databases">
        <title>Genomic Encyclopedia of Type Strains, Phase IV (KMG-V): Genome sequencing to study the core and pangenomes of soil and plant-associated prokaryotes.</title>
        <authorList>
            <person name="Whitman W."/>
        </authorList>
    </citation>
    <scope>NUCLEOTIDE SEQUENCE [LARGE SCALE GENOMIC DNA]</scope>
    <source>
        <strain evidence="1 2">IE4868</strain>
    </source>
</reference>
<name>A0A4R3RSW3_9HYPH</name>
<dbReference type="EMBL" id="SMBK01000005">
    <property type="protein sequence ID" value="TCU37867.1"/>
    <property type="molecule type" value="Genomic_DNA"/>
</dbReference>
<organism evidence="1 2">
    <name type="scientific">Rhizobium azibense</name>
    <dbReference type="NCBI Taxonomy" id="1136135"/>
    <lineage>
        <taxon>Bacteria</taxon>
        <taxon>Pseudomonadati</taxon>
        <taxon>Pseudomonadota</taxon>
        <taxon>Alphaproteobacteria</taxon>
        <taxon>Hyphomicrobiales</taxon>
        <taxon>Rhizobiaceae</taxon>
        <taxon>Rhizobium/Agrobacterium group</taxon>
        <taxon>Rhizobium</taxon>
    </lineage>
</organism>
<protein>
    <submittedName>
        <fullName evidence="1">Uncharacterized protein</fullName>
    </submittedName>
</protein>
<gene>
    <name evidence="1" type="ORF">EV129_105183</name>
</gene>
<accession>A0A4R3RSW3</accession>
<dbReference type="Proteomes" id="UP000295507">
    <property type="component" value="Unassembled WGS sequence"/>
</dbReference>
<sequence length="93" mass="10434">MEAVNFSIGRFISLAPKACLPPVSALRSAIAQRMAPAQRPITYWIVGVKGIRHSLAHWPVEARGKARYGFASRNRVTQIDACYFRHLLKVETI</sequence>